<reference evidence="2" key="1">
    <citation type="submission" date="2022-02" db="EMBL/GenBank/DDBJ databases">
        <authorList>
            <person name="King R."/>
        </authorList>
    </citation>
    <scope>NUCLEOTIDE SEQUENCE</scope>
</reference>
<evidence type="ECO:0000313" key="3">
    <source>
        <dbReference type="Proteomes" id="UP001153321"/>
    </source>
</evidence>
<evidence type="ECO:0000256" key="1">
    <source>
        <dbReference type="SAM" id="MobiDB-lite"/>
    </source>
</evidence>
<protein>
    <submittedName>
        <fullName evidence="2">Uncharacterized protein</fullName>
    </submittedName>
</protein>
<dbReference type="EMBL" id="LR824541">
    <property type="protein sequence ID" value="CAH1634983.1"/>
    <property type="molecule type" value="Genomic_DNA"/>
</dbReference>
<keyword evidence="3" id="KW-1185">Reference proteome</keyword>
<gene>
    <name evidence="2" type="ORF">SPLIT_LOCUS346</name>
</gene>
<dbReference type="AlphaFoldDB" id="A0A9P0MYF3"/>
<proteinExistence type="predicted"/>
<accession>A0A9P0MYF3</accession>
<feature type="region of interest" description="Disordered" evidence="1">
    <location>
        <begin position="111"/>
        <end position="143"/>
    </location>
</feature>
<sequence>MCLLFSLRRLSGDCFHKHGALLSFKTSDHNILIWDYYEFGSARWWQCCYCFEFSNRGQLSSFLLWPLHLQACTRAEQDSQFPFRNRSWLAIVGSKMTGAKIAAGAGGASARGCWAARRRPEPPRSPRTPHSNVAVLPVEEPVP</sequence>
<evidence type="ECO:0000313" key="2">
    <source>
        <dbReference type="EMBL" id="CAH1634983.1"/>
    </source>
</evidence>
<dbReference type="Proteomes" id="UP001153321">
    <property type="component" value="Chromosome 10"/>
</dbReference>
<name>A0A9P0MYF3_SPOLI</name>
<organism evidence="2 3">
    <name type="scientific">Spodoptera littoralis</name>
    <name type="common">Egyptian cotton leafworm</name>
    <dbReference type="NCBI Taxonomy" id="7109"/>
    <lineage>
        <taxon>Eukaryota</taxon>
        <taxon>Metazoa</taxon>
        <taxon>Ecdysozoa</taxon>
        <taxon>Arthropoda</taxon>
        <taxon>Hexapoda</taxon>
        <taxon>Insecta</taxon>
        <taxon>Pterygota</taxon>
        <taxon>Neoptera</taxon>
        <taxon>Endopterygota</taxon>
        <taxon>Lepidoptera</taxon>
        <taxon>Glossata</taxon>
        <taxon>Ditrysia</taxon>
        <taxon>Noctuoidea</taxon>
        <taxon>Noctuidae</taxon>
        <taxon>Amphipyrinae</taxon>
        <taxon>Spodoptera</taxon>
    </lineage>
</organism>